<protein>
    <submittedName>
        <fullName evidence="2">Uncharacterized protein</fullName>
    </submittedName>
</protein>
<gene>
    <name evidence="2" type="ORF">PGTG_22679</name>
</gene>
<dbReference type="KEGG" id="pgr:PGTG_22679"/>
<dbReference type="GeneID" id="13542359"/>
<dbReference type="VEuPathDB" id="FungiDB:PGTG_22679"/>
<keyword evidence="3" id="KW-1185">Reference proteome</keyword>
<feature type="compositionally biased region" description="Basic and acidic residues" evidence="1">
    <location>
        <begin position="43"/>
        <end position="63"/>
    </location>
</feature>
<dbReference type="AlphaFoldDB" id="H6QV78"/>
<dbReference type="HOGENOM" id="CLU_2892194_0_0_1"/>
<dbReference type="RefSeq" id="XP_003888582.1">
    <property type="nucleotide sequence ID" value="XM_003888533.1"/>
</dbReference>
<evidence type="ECO:0000313" key="2">
    <source>
        <dbReference type="EMBL" id="EHS62779.1"/>
    </source>
</evidence>
<dbReference type="EMBL" id="DS178382">
    <property type="protein sequence ID" value="EHS62779.1"/>
    <property type="molecule type" value="Genomic_DNA"/>
</dbReference>
<feature type="non-terminal residue" evidence="2">
    <location>
        <position position="1"/>
    </location>
</feature>
<accession>H6QV78</accession>
<evidence type="ECO:0000313" key="3">
    <source>
        <dbReference type="Proteomes" id="UP000008783"/>
    </source>
</evidence>
<organism evidence="2 3">
    <name type="scientific">Puccinia graminis f. sp. tritici (strain CRL 75-36-700-3 / race SCCL)</name>
    <name type="common">Black stem rust fungus</name>
    <dbReference type="NCBI Taxonomy" id="418459"/>
    <lineage>
        <taxon>Eukaryota</taxon>
        <taxon>Fungi</taxon>
        <taxon>Dikarya</taxon>
        <taxon>Basidiomycota</taxon>
        <taxon>Pucciniomycotina</taxon>
        <taxon>Pucciniomycetes</taxon>
        <taxon>Pucciniales</taxon>
        <taxon>Pucciniaceae</taxon>
        <taxon>Puccinia</taxon>
    </lineage>
</organism>
<reference evidence="3" key="1">
    <citation type="journal article" date="2011" name="Proc. Natl. Acad. Sci. U.S.A.">
        <title>Obligate biotrophy features unraveled by the genomic analysis of rust fungi.</title>
        <authorList>
            <person name="Duplessis S."/>
            <person name="Cuomo C.A."/>
            <person name="Lin Y.-C."/>
            <person name="Aerts A."/>
            <person name="Tisserant E."/>
            <person name="Veneault-Fourrey C."/>
            <person name="Joly D.L."/>
            <person name="Hacquard S."/>
            <person name="Amselem J."/>
            <person name="Cantarel B.L."/>
            <person name="Chiu R."/>
            <person name="Coutinho P.M."/>
            <person name="Feau N."/>
            <person name="Field M."/>
            <person name="Frey P."/>
            <person name="Gelhaye E."/>
            <person name="Goldberg J."/>
            <person name="Grabherr M.G."/>
            <person name="Kodira C.D."/>
            <person name="Kohler A."/>
            <person name="Kuees U."/>
            <person name="Lindquist E.A."/>
            <person name="Lucas S.M."/>
            <person name="Mago R."/>
            <person name="Mauceli E."/>
            <person name="Morin E."/>
            <person name="Murat C."/>
            <person name="Pangilinan J.L."/>
            <person name="Park R."/>
            <person name="Pearson M."/>
            <person name="Quesneville H."/>
            <person name="Rouhier N."/>
            <person name="Sakthikumar S."/>
            <person name="Salamov A.A."/>
            <person name="Schmutz J."/>
            <person name="Selles B."/>
            <person name="Shapiro H."/>
            <person name="Tanguay P."/>
            <person name="Tuskan G.A."/>
            <person name="Henrissat B."/>
            <person name="Van de Peer Y."/>
            <person name="Rouze P."/>
            <person name="Ellis J.G."/>
            <person name="Dodds P.N."/>
            <person name="Schein J.E."/>
            <person name="Zhong S."/>
            <person name="Hamelin R.C."/>
            <person name="Grigoriev I.V."/>
            <person name="Szabo L.J."/>
            <person name="Martin F."/>
        </authorList>
    </citation>
    <scope>NUCLEOTIDE SEQUENCE [LARGE SCALE GENOMIC DNA]</scope>
    <source>
        <strain evidence="3">CRL 75-36-700-3 / race SCCL</strain>
    </source>
</reference>
<sequence>THTTTKRPKKNYQTESPRYKSQWNGFIQIYWKIEPQQEQPQTSKEKTSKSEPVKVDKQAQADD</sequence>
<feature type="region of interest" description="Disordered" evidence="1">
    <location>
        <begin position="34"/>
        <end position="63"/>
    </location>
</feature>
<proteinExistence type="predicted"/>
<name>H6QV78_PUCGT</name>
<dbReference type="InParanoid" id="H6QV78"/>
<dbReference type="Proteomes" id="UP000008783">
    <property type="component" value="Unassembled WGS sequence"/>
</dbReference>
<evidence type="ECO:0000256" key="1">
    <source>
        <dbReference type="SAM" id="MobiDB-lite"/>
    </source>
</evidence>